<accession>A0A348HIB0</accession>
<keyword evidence="2" id="KW-1185">Reference proteome</keyword>
<dbReference type="EMBL" id="AP018933">
    <property type="protein sequence ID" value="BBG31362.1"/>
    <property type="molecule type" value="Genomic_DNA"/>
</dbReference>
<dbReference type="InterPro" id="IPR023381">
    <property type="entry name" value="YP001051499.1-like_dom_sf"/>
</dbReference>
<evidence type="ECO:0000313" key="2">
    <source>
        <dbReference type="Proteomes" id="UP000267342"/>
    </source>
</evidence>
<name>A0A348HIB0_9GAMM</name>
<dbReference type="Gene3D" id="1.20.1590.10">
    <property type="entry name" value="YP_001051499.1 domain like"/>
    <property type="match status" value="1"/>
</dbReference>
<dbReference type="AlphaFoldDB" id="A0A348HIB0"/>
<proteinExistence type="predicted"/>
<gene>
    <name evidence="1" type="ORF">ZBT109_2635</name>
</gene>
<sequence length="202" mass="22413">MNEQQRESRIHALSERDAQAFMAALAERMLINLHFYAALSELEKKQVKRADNALGLVWEALMTPQAQIDFLLQEEKLAALEERLAEDEDSFGARMAGDALMALSTLLESMATDRKGGAVEVSRLSAHGVAQLVMMQSDEALAESEWQQRIDAHPLMADECDFQDGILDALYEAGTSREALKMLRRMGQNDGVSNLGLSLNDD</sequence>
<evidence type="ECO:0000313" key="1">
    <source>
        <dbReference type="EMBL" id="BBG31362.1"/>
    </source>
</evidence>
<dbReference type="KEGG" id="zpl:ZBT109_2635"/>
<dbReference type="Pfam" id="PF04222">
    <property type="entry name" value="DUF416"/>
    <property type="match status" value="1"/>
</dbReference>
<organism evidence="1 2">
    <name type="scientific">Zymobacter palmae</name>
    <dbReference type="NCBI Taxonomy" id="33074"/>
    <lineage>
        <taxon>Bacteria</taxon>
        <taxon>Pseudomonadati</taxon>
        <taxon>Pseudomonadota</taxon>
        <taxon>Gammaproteobacteria</taxon>
        <taxon>Oceanospirillales</taxon>
        <taxon>Halomonadaceae</taxon>
        <taxon>Zymobacter group</taxon>
        <taxon>Zymobacter</taxon>
    </lineage>
</organism>
<reference evidence="1 2" key="1">
    <citation type="submission" date="2018-09" db="EMBL/GenBank/DDBJ databases">
        <title>Zymobacter palmae IAM14233 (=T109) whole genome analysis.</title>
        <authorList>
            <person name="Yanase H."/>
        </authorList>
    </citation>
    <scope>NUCLEOTIDE SEQUENCE [LARGE SCALE GENOMIC DNA]</scope>
    <source>
        <strain evidence="1 2">IAM14233</strain>
    </source>
</reference>
<protein>
    <submittedName>
        <fullName evidence="1">Uncharacterized protein conserved in bacteria</fullName>
    </submittedName>
</protein>
<dbReference type="OrthoDB" id="9204516at2"/>
<dbReference type="STRING" id="1123510.GCA_000620025_01801"/>
<dbReference type="Proteomes" id="UP000267342">
    <property type="component" value="Chromosome"/>
</dbReference>
<dbReference type="InterPro" id="IPR007338">
    <property type="entry name" value="DUF416"/>
</dbReference>
<dbReference type="RefSeq" id="WP_038278084.1">
    <property type="nucleotide sequence ID" value="NZ_AP018933.1"/>
</dbReference>